<dbReference type="Pfam" id="PF13166">
    <property type="entry name" value="AAA_13"/>
    <property type="match status" value="1"/>
</dbReference>
<dbReference type="InterPro" id="IPR027417">
    <property type="entry name" value="P-loop_NTPase"/>
</dbReference>
<comment type="caution">
    <text evidence="2">The sequence shown here is derived from an EMBL/GenBank/DDBJ whole genome shotgun (WGS) entry which is preliminary data.</text>
</comment>
<organism evidence="2 3">
    <name type="scientific">Tunturiibacter lichenicola</name>
    <dbReference type="NCBI Taxonomy" id="2051959"/>
    <lineage>
        <taxon>Bacteria</taxon>
        <taxon>Pseudomonadati</taxon>
        <taxon>Acidobacteriota</taxon>
        <taxon>Terriglobia</taxon>
        <taxon>Terriglobales</taxon>
        <taxon>Acidobacteriaceae</taxon>
        <taxon>Tunturiibacter</taxon>
    </lineage>
</organism>
<dbReference type="AlphaFoldDB" id="A0A7W8N628"/>
<accession>A0A7W8N628</accession>
<feature type="domain" description="Protein CR006 P-loop" evidence="1">
    <location>
        <begin position="226"/>
        <end position="667"/>
    </location>
</feature>
<name>A0A7W8N628_9BACT</name>
<dbReference type="SUPFAM" id="SSF52540">
    <property type="entry name" value="P-loop containing nucleoside triphosphate hydrolases"/>
    <property type="match status" value="1"/>
</dbReference>
<dbReference type="InterPro" id="IPR026866">
    <property type="entry name" value="CR006_AAA"/>
</dbReference>
<evidence type="ECO:0000259" key="1">
    <source>
        <dbReference type="Pfam" id="PF13166"/>
    </source>
</evidence>
<evidence type="ECO:0000313" key="3">
    <source>
        <dbReference type="Proteomes" id="UP000569092"/>
    </source>
</evidence>
<sequence length="741" mass="80157">MAFSKITLFYAGNSRGKTTLAAIFRSLASGDAKLITERRRLSATQAPHVVLNASIPYIFQNGQWSSLYPDLVVFDDAFVAENVCSGVEIGAEHRQNLHELILGAQGVTLNATLQGHVAKIEQHNKTLKTKADAIPSTQLGSLTVDAFCALKAKADVAALIQQAERSLAAARSAETVSQQSGFSQLALPAFDRLAIEALLARDLPTLDAAAAMRVQAHLSTLGGGGESWVGQGMGLVPSASEGTDYEVCPFCAQDLDGSSVMEAYRTYFSESYADLKASIDRGIAGLARSHGNDAPAAFERAVRVAIQRRDFWKNFVEVPELNIDTAAIARTWNKAREIVLTALNAKKAAPLDAVTLTSADLLALDEYESATSGIVTISDALLAVNPKIALVKEQAASANVTTLAADLAKLKSTEARHSSATNLLCQAYMDEKAAKKITEGLRDTARGALDVYRTAIFPAYETAINAYLVKFNAGFRLGSVTSVNNRSGSSCSYNVLINNVAVAITGNDGDPCFKNTLSAGDRNTLALAFFFASLDQDPQLSQKVVVIDDPMTSLDEHRSLTTVQETGRLLNRVEQVVVLSHSKPFLCAIWQEADKTSRAALKIIRNGTGSVLDTWDVNQDSITEHDKRHAAVSAYIRSQQGTNERAVAAALRPILECYTRVAYPAVFQPGSLLGPFINTCNQRKGTPSEILSESNIIELRDLLDYGNKFHHDTNAAWETEQINDQELLNFCERTLKFTSRS</sequence>
<evidence type="ECO:0000313" key="2">
    <source>
        <dbReference type="EMBL" id="MBB5346203.1"/>
    </source>
</evidence>
<dbReference type="Gene3D" id="3.40.50.300">
    <property type="entry name" value="P-loop containing nucleotide triphosphate hydrolases"/>
    <property type="match status" value="1"/>
</dbReference>
<proteinExistence type="predicted"/>
<dbReference type="Proteomes" id="UP000569092">
    <property type="component" value="Unassembled WGS sequence"/>
</dbReference>
<gene>
    <name evidence="2" type="ORF">HDF10_004213</name>
</gene>
<dbReference type="EMBL" id="JACHDZ010000010">
    <property type="protein sequence ID" value="MBB5346203.1"/>
    <property type="molecule type" value="Genomic_DNA"/>
</dbReference>
<reference evidence="2 3" key="1">
    <citation type="submission" date="2020-08" db="EMBL/GenBank/DDBJ databases">
        <title>Genomic Encyclopedia of Type Strains, Phase IV (KMG-V): Genome sequencing to study the core and pangenomes of soil and plant-associated prokaryotes.</title>
        <authorList>
            <person name="Whitman W."/>
        </authorList>
    </citation>
    <scope>NUCLEOTIDE SEQUENCE [LARGE SCALE GENOMIC DNA]</scope>
    <source>
        <strain evidence="2 3">M8US30</strain>
    </source>
</reference>
<protein>
    <submittedName>
        <fullName evidence="2">Wobble nucleotide-excising tRNase</fullName>
    </submittedName>
</protein>